<keyword evidence="1" id="KW-0472">Membrane</keyword>
<dbReference type="AlphaFoldDB" id="X0WWX3"/>
<feature type="non-terminal residue" evidence="2">
    <location>
        <position position="35"/>
    </location>
</feature>
<organism evidence="2">
    <name type="scientific">marine sediment metagenome</name>
    <dbReference type="NCBI Taxonomy" id="412755"/>
    <lineage>
        <taxon>unclassified sequences</taxon>
        <taxon>metagenomes</taxon>
        <taxon>ecological metagenomes</taxon>
    </lineage>
</organism>
<keyword evidence="1" id="KW-1133">Transmembrane helix</keyword>
<sequence length="35" mass="4118">MSISELEIKWLNFVRRLRVVGVLLIFVIIPFLGFV</sequence>
<feature type="transmembrane region" description="Helical" evidence="1">
    <location>
        <begin position="17"/>
        <end position="34"/>
    </location>
</feature>
<gene>
    <name evidence="2" type="ORF">S01H1_67015</name>
</gene>
<accession>X0WWX3</accession>
<protein>
    <submittedName>
        <fullName evidence="2">Uncharacterized protein</fullName>
    </submittedName>
</protein>
<dbReference type="EMBL" id="BARS01044343">
    <property type="protein sequence ID" value="GAG35195.1"/>
    <property type="molecule type" value="Genomic_DNA"/>
</dbReference>
<comment type="caution">
    <text evidence="2">The sequence shown here is derived from an EMBL/GenBank/DDBJ whole genome shotgun (WGS) entry which is preliminary data.</text>
</comment>
<name>X0WWX3_9ZZZZ</name>
<evidence type="ECO:0000313" key="2">
    <source>
        <dbReference type="EMBL" id="GAG35195.1"/>
    </source>
</evidence>
<keyword evidence="1" id="KW-0812">Transmembrane</keyword>
<proteinExistence type="predicted"/>
<evidence type="ECO:0000256" key="1">
    <source>
        <dbReference type="SAM" id="Phobius"/>
    </source>
</evidence>
<reference evidence="2" key="1">
    <citation type="journal article" date="2014" name="Front. Microbiol.">
        <title>High frequency of phylogenetically diverse reductive dehalogenase-homologous genes in deep subseafloor sedimentary metagenomes.</title>
        <authorList>
            <person name="Kawai M."/>
            <person name="Futagami T."/>
            <person name="Toyoda A."/>
            <person name="Takaki Y."/>
            <person name="Nishi S."/>
            <person name="Hori S."/>
            <person name="Arai W."/>
            <person name="Tsubouchi T."/>
            <person name="Morono Y."/>
            <person name="Uchiyama I."/>
            <person name="Ito T."/>
            <person name="Fujiyama A."/>
            <person name="Inagaki F."/>
            <person name="Takami H."/>
        </authorList>
    </citation>
    <scope>NUCLEOTIDE SEQUENCE</scope>
    <source>
        <strain evidence="2">Expedition CK06-06</strain>
    </source>
</reference>